<evidence type="ECO:0000313" key="1">
    <source>
        <dbReference type="EMBL" id="UWP86117.1"/>
    </source>
</evidence>
<keyword evidence="2" id="KW-1185">Reference proteome</keyword>
<name>A0ABY5W8B3_9ACTN</name>
<gene>
    <name evidence="1" type="ORF">Dfulv_18480</name>
</gene>
<reference evidence="1" key="2">
    <citation type="submission" date="2022-09" db="EMBL/GenBank/DDBJ databases">
        <title>Biosynthetic gene clusters of Dactylosporangioum fulvum.</title>
        <authorList>
            <person name="Caradec T."/>
        </authorList>
    </citation>
    <scope>NUCLEOTIDE SEQUENCE</scope>
    <source>
        <strain evidence="1">NRRL B-16292</strain>
    </source>
</reference>
<dbReference type="RefSeq" id="WP_259865153.1">
    <property type="nucleotide sequence ID" value="NZ_BAAAST010000037.1"/>
</dbReference>
<proteinExistence type="predicted"/>
<accession>A0ABY5W8B3</accession>
<dbReference type="EMBL" id="CP073720">
    <property type="protein sequence ID" value="UWP86117.1"/>
    <property type="molecule type" value="Genomic_DNA"/>
</dbReference>
<sequence>MTDRPLWTLRGVVETTPERVRALLFALNPGPVTEDNGFFLLGEGGEQGMTLRGGPDDFQCVVDGYALSVRADRAAGTLSVSGQWWYQGVYRVGPHPSGALVTYEVCNRSTLPDLVVRGWQASMRREQRRGAAQRFARLGGRLGCAAHPLPDGA</sequence>
<organism evidence="1 2">
    <name type="scientific">Dactylosporangium fulvum</name>
    <dbReference type="NCBI Taxonomy" id="53359"/>
    <lineage>
        <taxon>Bacteria</taxon>
        <taxon>Bacillati</taxon>
        <taxon>Actinomycetota</taxon>
        <taxon>Actinomycetes</taxon>
        <taxon>Micromonosporales</taxon>
        <taxon>Micromonosporaceae</taxon>
        <taxon>Dactylosporangium</taxon>
    </lineage>
</organism>
<evidence type="ECO:0000313" key="2">
    <source>
        <dbReference type="Proteomes" id="UP001059617"/>
    </source>
</evidence>
<protein>
    <submittedName>
        <fullName evidence="1">Uncharacterized protein</fullName>
    </submittedName>
</protein>
<dbReference type="Proteomes" id="UP001059617">
    <property type="component" value="Chromosome"/>
</dbReference>
<reference evidence="1" key="1">
    <citation type="submission" date="2021-04" db="EMBL/GenBank/DDBJ databases">
        <authorList>
            <person name="Hartkoorn R.C."/>
            <person name="Beaudoing E."/>
            <person name="Hot D."/>
        </authorList>
    </citation>
    <scope>NUCLEOTIDE SEQUENCE</scope>
    <source>
        <strain evidence="1">NRRL B-16292</strain>
    </source>
</reference>